<feature type="coiled-coil region" evidence="2">
    <location>
        <begin position="1026"/>
        <end position="1053"/>
    </location>
</feature>
<feature type="region of interest" description="Disordered" evidence="3">
    <location>
        <begin position="1"/>
        <end position="118"/>
    </location>
</feature>
<feature type="region of interest" description="Disordered" evidence="3">
    <location>
        <begin position="126"/>
        <end position="145"/>
    </location>
</feature>
<feature type="region of interest" description="Disordered" evidence="3">
    <location>
        <begin position="1146"/>
        <end position="1175"/>
    </location>
</feature>
<sequence length="1175" mass="130630">MGSYHSTSSHTSADGSRDNLDSTSPRPRRPKKIIDKFRSRQSSRSELSVQQQTIAVDPKNIEDAQTLEIQNKDYNLSADVEQNDSTLRSKKEEDEESAKNMEKSNLTLSKSKPVSNDDRLVTCESTTHTNKQDGEAESTKHNADKAVSCNSTATNEASNRADFQQQFDISFDKNHFGEQIINEDYQLELSSEDSENQKSSEIRTNRAISTSEHIDVKRDDLKAFNLTITKLEQLELIEADETIRKVKNDQLEFQNKETDIRNMPIVKKNEQENGEDKGMFSVSRVKKVELPEISLSNDICATPEQQTVTQSIVSGSGSTIKSNGSATSSNGGKFLQHIIALTTSGKNDSNVGKSPKTQQSNFMPDKLHFSAYEKFEGQMLMNWFGQSIQSITDTMTITMSENDLNTLTLHYCANLLSAGVIKQLDSSSSSADTFKPNLMYQWTRKEPTLAPSTPGKIDASIVWPHSSDKKTSPKSREGESKIPKLMSSTPKARIQIVSSLLTMNDQKVPNGTEADKINELKAKLAKCETIPEMFSIIRSFISECTTYSSMHSSESSSNSGVFSNSILNGTEATLFDQNADTTVFSVLPNRRESLSPSKVQTTPKGKNVKSRTTPSTPTGSTTRLDPKRFRRNMSADSVNNTLTQTKSADAVNGSGCKRCIQMLTSPARTNIKRMVDKATVMDVEPISLLKTPEMISIETQTDKEEKCVVDVASNSSPITNMPPPPPPPCAPKPPGPPPPPMPGIGSMPSSSNPPPPAPFLSHGMPMPLPPPIALNSGPGKSQSQTPSNTSTSAVIGKPKPLPLPASEFYLTNTLRKNAVNPPKPMKPLYWTRIVAPIKSVDSTDGSATSSPDTPEEKESDEEELWKEIDETKLDNLDEFTELFSRQGVVPKAKVTVSLPKIKAIKVLDSKRSQNVGIFVRSMHFDFGEIEHAIYHCDTSVVSLETLQHIMEIKANNEELTMIKEAISSHADGKLKDVKSKDPKITLLHFIVKTCIERSRKNGCAIHDLVLPIPDPNDVDKSLAIDFEECKQQLNALKTKLQECKKTAEKVIAESSEDCVQPFKEKMEQFQELAIKKIENRFMKLSECQILFIKTVKFYKFTPKKGTIEETAPAQFFEYWKSFTSDFNDIFKKELIMLQNEIAKKARRQVTKPQSRPTSGENNLKARINRLKNRNN</sequence>
<accession>A0A1J1I0X6</accession>
<reference evidence="5 6" key="1">
    <citation type="submission" date="2015-04" db="EMBL/GenBank/DDBJ databases">
        <authorList>
            <person name="Syromyatnikov M.Y."/>
            <person name="Popov V.N."/>
        </authorList>
    </citation>
    <scope>NUCLEOTIDE SEQUENCE [LARGE SCALE GENOMIC DNA]</scope>
</reference>
<dbReference type="PANTHER" id="PTHR45920">
    <property type="entry name" value="FORMIN HOMOLOGY 2 DOMAIN CONTAINING, ISOFORM I"/>
    <property type="match status" value="1"/>
</dbReference>
<feature type="compositionally biased region" description="Basic and acidic residues" evidence="3">
    <location>
        <begin position="130"/>
        <end position="144"/>
    </location>
</feature>
<evidence type="ECO:0000256" key="1">
    <source>
        <dbReference type="ARBA" id="ARBA00005271"/>
    </source>
</evidence>
<keyword evidence="2" id="KW-0175">Coiled coil</keyword>
<feature type="domain" description="FH2" evidence="4">
    <location>
        <begin position="815"/>
        <end position="1141"/>
    </location>
</feature>
<dbReference type="GO" id="GO:0005856">
    <property type="term" value="C:cytoskeleton"/>
    <property type="evidence" value="ECO:0007669"/>
    <property type="project" value="TreeGrafter"/>
</dbReference>
<dbReference type="AlphaFoldDB" id="A0A1J1I0X6"/>
<gene>
    <name evidence="5" type="primary">putative Protein cappuccino</name>
    <name evidence="5" type="ORF">CLUMA_CG007525</name>
</gene>
<dbReference type="OrthoDB" id="427644at2759"/>
<dbReference type="STRING" id="568069.A0A1J1I0X6"/>
<dbReference type="GO" id="GO:0051015">
    <property type="term" value="F:actin filament binding"/>
    <property type="evidence" value="ECO:0007669"/>
    <property type="project" value="TreeGrafter"/>
</dbReference>
<feature type="compositionally biased region" description="Polar residues" evidence="3">
    <location>
        <begin position="1150"/>
        <end position="1161"/>
    </location>
</feature>
<dbReference type="EMBL" id="CVRI01000038">
    <property type="protein sequence ID" value="CRK93999.1"/>
    <property type="molecule type" value="Genomic_DNA"/>
</dbReference>
<feature type="compositionally biased region" description="Polar residues" evidence="3">
    <location>
        <begin position="1"/>
        <end position="14"/>
    </location>
</feature>
<organism evidence="5 6">
    <name type="scientific">Clunio marinus</name>
    <dbReference type="NCBI Taxonomy" id="568069"/>
    <lineage>
        <taxon>Eukaryota</taxon>
        <taxon>Metazoa</taxon>
        <taxon>Ecdysozoa</taxon>
        <taxon>Arthropoda</taxon>
        <taxon>Hexapoda</taxon>
        <taxon>Insecta</taxon>
        <taxon>Pterygota</taxon>
        <taxon>Neoptera</taxon>
        <taxon>Endopterygota</taxon>
        <taxon>Diptera</taxon>
        <taxon>Nematocera</taxon>
        <taxon>Chironomoidea</taxon>
        <taxon>Chironomidae</taxon>
        <taxon>Clunio</taxon>
    </lineage>
</organism>
<feature type="compositionally biased region" description="Low complexity" evidence="3">
    <location>
        <begin position="610"/>
        <end position="623"/>
    </location>
</feature>
<dbReference type="InterPro" id="IPR042201">
    <property type="entry name" value="FH2_Formin_sf"/>
</dbReference>
<evidence type="ECO:0000256" key="3">
    <source>
        <dbReference type="SAM" id="MobiDB-lite"/>
    </source>
</evidence>
<dbReference type="GO" id="GO:0005737">
    <property type="term" value="C:cytoplasm"/>
    <property type="evidence" value="ECO:0007669"/>
    <property type="project" value="TreeGrafter"/>
</dbReference>
<feature type="compositionally biased region" description="Low complexity" evidence="3">
    <location>
        <begin position="781"/>
        <end position="792"/>
    </location>
</feature>
<evidence type="ECO:0000256" key="2">
    <source>
        <dbReference type="SAM" id="Coils"/>
    </source>
</evidence>
<feature type="region of interest" description="Disordered" evidence="3">
    <location>
        <begin position="463"/>
        <end position="487"/>
    </location>
</feature>
<dbReference type="Gene3D" id="1.20.58.2220">
    <property type="entry name" value="Formin, FH2 domain"/>
    <property type="match status" value="2"/>
</dbReference>
<feature type="compositionally biased region" description="Polar residues" evidence="3">
    <location>
        <begin position="103"/>
        <end position="114"/>
    </location>
</feature>
<feature type="compositionally biased region" description="Basic and acidic residues" evidence="3">
    <location>
        <begin position="466"/>
        <end position="482"/>
    </location>
</feature>
<feature type="compositionally biased region" description="Basic and acidic residues" evidence="3">
    <location>
        <begin position="87"/>
        <end position="102"/>
    </location>
</feature>
<feature type="compositionally biased region" description="Polar residues" evidence="3">
    <location>
        <begin position="594"/>
        <end position="604"/>
    </location>
</feature>
<dbReference type="SUPFAM" id="SSF101447">
    <property type="entry name" value="Formin homology 2 domain (FH2 domain)"/>
    <property type="match status" value="1"/>
</dbReference>
<evidence type="ECO:0000259" key="4">
    <source>
        <dbReference type="SMART" id="SM00498"/>
    </source>
</evidence>
<keyword evidence="6" id="KW-1185">Reference proteome</keyword>
<name>A0A1J1I0X6_9DIPT</name>
<dbReference type="Pfam" id="PF02181">
    <property type="entry name" value="FH2"/>
    <property type="match status" value="2"/>
</dbReference>
<dbReference type="GO" id="GO:0030866">
    <property type="term" value="P:cortical actin cytoskeleton organization"/>
    <property type="evidence" value="ECO:0007669"/>
    <property type="project" value="TreeGrafter"/>
</dbReference>
<dbReference type="Proteomes" id="UP000183832">
    <property type="component" value="Unassembled WGS sequence"/>
</dbReference>
<feature type="region of interest" description="Disordered" evidence="3">
    <location>
        <begin position="714"/>
        <end position="802"/>
    </location>
</feature>
<evidence type="ECO:0000313" key="6">
    <source>
        <dbReference type="Proteomes" id="UP000183832"/>
    </source>
</evidence>
<protein>
    <submittedName>
        <fullName evidence="5">CLUMA_CG007525, isoform A</fullName>
    </submittedName>
</protein>
<dbReference type="SMART" id="SM00498">
    <property type="entry name" value="FH2"/>
    <property type="match status" value="1"/>
</dbReference>
<feature type="compositionally biased region" description="Pro residues" evidence="3">
    <location>
        <begin position="720"/>
        <end position="742"/>
    </location>
</feature>
<feature type="compositionally biased region" description="Polar residues" evidence="3">
    <location>
        <begin position="40"/>
        <end position="54"/>
    </location>
</feature>
<feature type="region of interest" description="Disordered" evidence="3">
    <location>
        <begin position="587"/>
        <end position="634"/>
    </location>
</feature>
<feature type="compositionally biased region" description="Acidic residues" evidence="3">
    <location>
        <begin position="853"/>
        <end position="863"/>
    </location>
</feature>
<evidence type="ECO:0000313" key="5">
    <source>
        <dbReference type="EMBL" id="CRK93999.1"/>
    </source>
</evidence>
<feature type="compositionally biased region" description="Basic residues" evidence="3">
    <location>
        <begin position="1166"/>
        <end position="1175"/>
    </location>
</feature>
<proteinExistence type="inferred from homology"/>
<dbReference type="PANTHER" id="PTHR45920:SF7">
    <property type="entry name" value="FORMIN-G"/>
    <property type="match status" value="1"/>
</dbReference>
<dbReference type="InterPro" id="IPR015425">
    <property type="entry name" value="FH2_Formin"/>
</dbReference>
<comment type="similarity">
    <text evidence="1">Belongs to the formin homology family. Cappuccino subfamily.</text>
</comment>
<feature type="region of interest" description="Disordered" evidence="3">
    <location>
        <begin position="841"/>
        <end position="863"/>
    </location>
</feature>